<gene>
    <name evidence="1" type="ORF">SAMN05216516_1059</name>
</gene>
<dbReference type="STRING" id="1367852.SAMN05216516_1059"/>
<dbReference type="Proteomes" id="UP000242222">
    <property type="component" value="Unassembled WGS sequence"/>
</dbReference>
<name>A0A1I4XUH1_9GAMM</name>
<evidence type="ECO:0000313" key="1">
    <source>
        <dbReference type="EMBL" id="SFN29464.1"/>
    </source>
</evidence>
<dbReference type="Pfam" id="PF23982">
    <property type="entry name" value="XM1_gp53_minor_capsid"/>
    <property type="match status" value="1"/>
</dbReference>
<dbReference type="OrthoDB" id="9018368at2"/>
<dbReference type="RefSeq" id="WP_092877292.1">
    <property type="nucleotide sequence ID" value="NZ_FOVC01000005.1"/>
</dbReference>
<proteinExistence type="predicted"/>
<keyword evidence="2" id="KW-1185">Reference proteome</keyword>
<protein>
    <submittedName>
        <fullName evidence="1">Uncharacterized protein</fullName>
    </submittedName>
</protein>
<dbReference type="AlphaFoldDB" id="A0A1I4XUH1"/>
<evidence type="ECO:0000313" key="2">
    <source>
        <dbReference type="Proteomes" id="UP000242222"/>
    </source>
</evidence>
<accession>A0A1I4XUH1</accession>
<reference evidence="2" key="1">
    <citation type="submission" date="2016-10" db="EMBL/GenBank/DDBJ databases">
        <authorList>
            <person name="Varghese N."/>
            <person name="Submissions S."/>
        </authorList>
    </citation>
    <scope>NUCLEOTIDE SEQUENCE [LARGE SCALE GENOMIC DNA]</scope>
    <source>
        <strain evidence="2">N6PO6</strain>
    </source>
</reference>
<dbReference type="EMBL" id="FOVC01000005">
    <property type="protein sequence ID" value="SFN29464.1"/>
    <property type="molecule type" value="Genomic_DNA"/>
</dbReference>
<sequence length="165" mass="16525">MAFQKSVGMYRGVGQVGHPASSAPIIAAAGGPGAFKTAAAGVTIGTFVFRDATDPRIVSNVAPAADSKAIGFIQNLGQATIGYGESDSMQVRGGVEISPKVGGDFWAKSSTAATEGQKVFASVTDGTIATGAAGATVTGHVETDWYVSQGAVVGDLVIISSWSKA</sequence>
<dbReference type="InterPro" id="IPR056914">
    <property type="entry name" value="Gp53-like"/>
</dbReference>
<organism evidence="1 2">
    <name type="scientific">Izhakiella capsodis</name>
    <dbReference type="NCBI Taxonomy" id="1367852"/>
    <lineage>
        <taxon>Bacteria</taxon>
        <taxon>Pseudomonadati</taxon>
        <taxon>Pseudomonadota</taxon>
        <taxon>Gammaproteobacteria</taxon>
        <taxon>Enterobacterales</taxon>
        <taxon>Erwiniaceae</taxon>
        <taxon>Izhakiella</taxon>
    </lineage>
</organism>